<dbReference type="InterPro" id="IPR007828">
    <property type="entry name" value="Inositol_oxygenase"/>
</dbReference>
<evidence type="ECO:0000256" key="10">
    <source>
        <dbReference type="ARBA" id="ARBA00029668"/>
    </source>
</evidence>
<feature type="binding site" evidence="12">
    <location>
        <position position="127"/>
    </location>
    <ligand>
        <name>Fe cation</name>
        <dbReference type="ChEBI" id="CHEBI:24875"/>
        <label>1</label>
    </ligand>
</feature>
<name>A0A077WNB8_9FUNG</name>
<comment type="subcellular location">
    <subcellularLocation>
        <location evidence="1 13">Cytoplasm</location>
    </subcellularLocation>
</comment>
<dbReference type="EMBL" id="LK023325">
    <property type="protein sequence ID" value="CDS08564.1"/>
    <property type="molecule type" value="Genomic_DNA"/>
</dbReference>
<evidence type="ECO:0000313" key="14">
    <source>
        <dbReference type="EMBL" id="CDS08564.1"/>
    </source>
</evidence>
<evidence type="ECO:0000256" key="5">
    <source>
        <dbReference type="ARBA" id="ARBA00019269"/>
    </source>
</evidence>
<evidence type="ECO:0000256" key="8">
    <source>
        <dbReference type="ARBA" id="ARBA00023002"/>
    </source>
</evidence>
<dbReference type="Gene3D" id="1.10.3210.10">
    <property type="entry name" value="Hypothetical protein af1432"/>
    <property type="match status" value="1"/>
</dbReference>
<dbReference type="Pfam" id="PF05153">
    <property type="entry name" value="MIOX"/>
    <property type="match status" value="1"/>
</dbReference>
<protein>
    <recommendedName>
        <fullName evidence="5 13">Inositol oxygenase</fullName>
        <ecNumber evidence="4 13">1.13.99.1</ecNumber>
    </recommendedName>
    <alternativeName>
        <fullName evidence="10 13">Myo-inositol oxygenase</fullName>
    </alternativeName>
</protein>
<reference evidence="14" key="1">
    <citation type="journal article" date="2014" name="Genome Announc.">
        <title>De novo whole-genome sequence and genome annotation of Lichtheimia ramosa.</title>
        <authorList>
            <person name="Linde J."/>
            <person name="Schwartze V."/>
            <person name="Binder U."/>
            <person name="Lass-Florl C."/>
            <person name="Voigt K."/>
            <person name="Horn F."/>
        </authorList>
    </citation>
    <scope>NUCLEOTIDE SEQUENCE</scope>
    <source>
        <strain evidence="14">JMRC FSU:6197</strain>
    </source>
</reference>
<dbReference type="GO" id="GO:0005506">
    <property type="term" value="F:iron ion binding"/>
    <property type="evidence" value="ECO:0007669"/>
    <property type="project" value="InterPro"/>
</dbReference>
<dbReference type="UniPathway" id="UPA00111">
    <property type="reaction ID" value="UER00527"/>
</dbReference>
<evidence type="ECO:0000256" key="9">
    <source>
        <dbReference type="ARBA" id="ARBA00023004"/>
    </source>
</evidence>
<organism evidence="14">
    <name type="scientific">Lichtheimia ramosa</name>
    <dbReference type="NCBI Taxonomy" id="688394"/>
    <lineage>
        <taxon>Eukaryota</taxon>
        <taxon>Fungi</taxon>
        <taxon>Fungi incertae sedis</taxon>
        <taxon>Mucoromycota</taxon>
        <taxon>Mucoromycotina</taxon>
        <taxon>Mucoromycetes</taxon>
        <taxon>Mucorales</taxon>
        <taxon>Lichtheimiaceae</taxon>
        <taxon>Lichtheimia</taxon>
    </lineage>
</organism>
<keyword evidence="7 12" id="KW-0479">Metal-binding</keyword>
<sequence length="285" mass="33500">MRNIHTSDLADAVTIQSFLTNQYGQSIKPSARDFEKAIFTQPNIVQCCKENHEKQTVEHVLAMKKKYGRLDKAWMGIWDALEIMDGLFDLSDPDVKTSQAIHAFQTAEAVRRDGQPRWLILTALVHDLGKLLYFLGEPQWTVVADTYPVGCKYSQKIVYHEFFCNNPDFYDPVYSTQYGIYSPHCGLDNVHMSFGHDEYMYRVCKKYMPPEALAIIRYHSFFACHTDGEYDWLLNDHDRKMMPWVKAFTRYDRCAMNVEEIPDIQTLRPYYEELIAEYFPPKIRW</sequence>
<gene>
    <name evidence="14" type="ORF">LRAMOSA09925</name>
</gene>
<comment type="cofactor">
    <cofactor evidence="12 13">
        <name>Fe cation</name>
        <dbReference type="ChEBI" id="CHEBI:24875"/>
    </cofactor>
    <text evidence="12 13">Binds 2 iron ions per subunit.</text>
</comment>
<evidence type="ECO:0000256" key="1">
    <source>
        <dbReference type="ARBA" id="ARBA00004496"/>
    </source>
</evidence>
<keyword evidence="9 12" id="KW-0408">Iron</keyword>
<dbReference type="GO" id="GO:0019310">
    <property type="term" value="P:inositol catabolic process"/>
    <property type="evidence" value="ECO:0007669"/>
    <property type="project" value="UniProtKB-UniRule"/>
</dbReference>
<feature type="binding site" evidence="12">
    <location>
        <position position="252"/>
    </location>
    <ligand>
        <name>Fe cation</name>
        <dbReference type="ChEBI" id="CHEBI:24875"/>
        <label>1</label>
    </ligand>
</feature>
<keyword evidence="8 13" id="KW-0560">Oxidoreductase</keyword>
<evidence type="ECO:0000256" key="6">
    <source>
        <dbReference type="ARBA" id="ARBA00022490"/>
    </source>
</evidence>
<accession>A0A077WNB8</accession>
<keyword evidence="6 13" id="KW-0963">Cytoplasm</keyword>
<dbReference type="EC" id="1.13.99.1" evidence="4 13"/>
<dbReference type="PANTHER" id="PTHR12588">
    <property type="entry name" value="MYOINOSITOL OXYGENASE"/>
    <property type="match status" value="1"/>
</dbReference>
<comment type="pathway">
    <text evidence="2 13">Polyol metabolism; myo-inositol degradation into D-glucuronate; D-glucuronate from myo-inositol: step 1/1.</text>
</comment>
<evidence type="ECO:0000256" key="11">
    <source>
        <dbReference type="ARBA" id="ARBA00048271"/>
    </source>
</evidence>
<evidence type="ECO:0000256" key="12">
    <source>
        <dbReference type="PIRSR" id="PIRSR607828-2"/>
    </source>
</evidence>
<comment type="catalytic activity">
    <reaction evidence="11 13">
        <text>myo-inositol + O2 = D-glucuronate + H2O + H(+)</text>
        <dbReference type="Rhea" id="RHEA:23696"/>
        <dbReference type="ChEBI" id="CHEBI:15377"/>
        <dbReference type="ChEBI" id="CHEBI:15378"/>
        <dbReference type="ChEBI" id="CHEBI:15379"/>
        <dbReference type="ChEBI" id="CHEBI:17268"/>
        <dbReference type="ChEBI" id="CHEBI:58720"/>
        <dbReference type="EC" id="1.13.99.1"/>
    </reaction>
</comment>
<evidence type="ECO:0000256" key="7">
    <source>
        <dbReference type="ARBA" id="ARBA00022723"/>
    </source>
</evidence>
<feature type="binding site" evidence="12">
    <location>
        <position position="196"/>
    </location>
    <ligand>
        <name>Fe cation</name>
        <dbReference type="ChEBI" id="CHEBI:24875"/>
        <label>1</label>
    </ligand>
</feature>
<evidence type="ECO:0000256" key="13">
    <source>
        <dbReference type="RuleBase" id="RU367039"/>
    </source>
</evidence>
<proteinExistence type="inferred from homology"/>
<dbReference type="SUPFAM" id="SSF109604">
    <property type="entry name" value="HD-domain/PDEase-like"/>
    <property type="match status" value="1"/>
</dbReference>
<feature type="binding site" evidence="12">
    <location>
        <position position="126"/>
    </location>
    <ligand>
        <name>Fe cation</name>
        <dbReference type="ChEBI" id="CHEBI:24875"/>
        <label>1</label>
    </ligand>
</feature>
<evidence type="ECO:0000256" key="4">
    <source>
        <dbReference type="ARBA" id="ARBA00011919"/>
    </source>
</evidence>
<comment type="similarity">
    <text evidence="3 13">Belongs to the myo-inositol oxygenase family.</text>
</comment>
<dbReference type="PANTHER" id="PTHR12588:SF0">
    <property type="entry name" value="INOSITOL OXYGENASE"/>
    <property type="match status" value="1"/>
</dbReference>
<dbReference type="AlphaFoldDB" id="A0A077WNB8"/>
<feature type="binding site" evidence="12">
    <location>
        <position position="102"/>
    </location>
    <ligand>
        <name>Fe cation</name>
        <dbReference type="ChEBI" id="CHEBI:24875"/>
        <label>1</label>
    </ligand>
</feature>
<feature type="binding site" evidence="12">
    <location>
        <position position="219"/>
    </location>
    <ligand>
        <name>Fe cation</name>
        <dbReference type="ChEBI" id="CHEBI:24875"/>
        <label>1</label>
    </ligand>
</feature>
<dbReference type="GO" id="GO:0050113">
    <property type="term" value="F:inositol oxygenase activity"/>
    <property type="evidence" value="ECO:0007669"/>
    <property type="project" value="UniProtKB-UniRule"/>
</dbReference>
<dbReference type="GO" id="GO:0005737">
    <property type="term" value="C:cytoplasm"/>
    <property type="evidence" value="ECO:0007669"/>
    <property type="project" value="UniProtKB-SubCell"/>
</dbReference>
<evidence type="ECO:0000256" key="3">
    <source>
        <dbReference type="ARBA" id="ARBA00005286"/>
    </source>
</evidence>
<evidence type="ECO:0000256" key="2">
    <source>
        <dbReference type="ARBA" id="ARBA00005167"/>
    </source>
</evidence>
<dbReference type="OrthoDB" id="5151075at2759"/>